<dbReference type="EMBL" id="BK015566">
    <property type="protein sequence ID" value="DAE13468.1"/>
    <property type="molecule type" value="Genomic_DNA"/>
</dbReference>
<proteinExistence type="predicted"/>
<sequence length="31" mass="3658">MLNSLCCSSIFTIIYYFIIKDNKEVELCQII</sequence>
<organism evidence="1">
    <name type="scientific">Myoviridae sp. ctMYT7</name>
    <dbReference type="NCBI Taxonomy" id="2825087"/>
    <lineage>
        <taxon>Viruses</taxon>
        <taxon>Duplodnaviria</taxon>
        <taxon>Heunggongvirae</taxon>
        <taxon>Uroviricota</taxon>
        <taxon>Caudoviricetes</taxon>
    </lineage>
</organism>
<name>A0A8S5Q4I6_9CAUD</name>
<reference evidence="1" key="1">
    <citation type="journal article" date="2021" name="Proc. Natl. Acad. Sci. U.S.A.">
        <title>A Catalog of Tens of Thousands of Viruses from Human Metagenomes Reveals Hidden Associations with Chronic Diseases.</title>
        <authorList>
            <person name="Tisza M.J."/>
            <person name="Buck C.B."/>
        </authorList>
    </citation>
    <scope>NUCLEOTIDE SEQUENCE</scope>
    <source>
        <strain evidence="1">CtMYT7</strain>
    </source>
</reference>
<protein>
    <submittedName>
        <fullName evidence="1">Uncharacterized protein</fullName>
    </submittedName>
</protein>
<accession>A0A8S5Q4I6</accession>
<evidence type="ECO:0000313" key="1">
    <source>
        <dbReference type="EMBL" id="DAE13468.1"/>
    </source>
</evidence>